<feature type="domain" description="Amidase" evidence="1">
    <location>
        <begin position="2"/>
        <end position="275"/>
    </location>
</feature>
<dbReference type="PANTHER" id="PTHR42678:SF34">
    <property type="entry name" value="OS04G0183300 PROTEIN"/>
    <property type="match status" value="1"/>
</dbReference>
<dbReference type="Pfam" id="PF01425">
    <property type="entry name" value="Amidase"/>
    <property type="match status" value="1"/>
</dbReference>
<protein>
    <recommendedName>
        <fullName evidence="1">Amidase domain-containing protein</fullName>
    </recommendedName>
</protein>
<gene>
    <name evidence="2" type="ORF">K7432_015053</name>
</gene>
<dbReference type="SUPFAM" id="SSF75304">
    <property type="entry name" value="Amidase signature (AS) enzymes"/>
    <property type="match status" value="1"/>
</dbReference>
<dbReference type="InterPro" id="IPR036928">
    <property type="entry name" value="AS_sf"/>
</dbReference>
<keyword evidence="3" id="KW-1185">Reference proteome</keyword>
<proteinExistence type="predicted"/>
<reference evidence="2 3" key="1">
    <citation type="submission" date="2023-04" db="EMBL/GenBank/DDBJ databases">
        <title>Genome of Basidiobolus ranarum AG-B5.</title>
        <authorList>
            <person name="Stajich J.E."/>
            <person name="Carter-House D."/>
            <person name="Gryganskyi A."/>
        </authorList>
    </citation>
    <scope>NUCLEOTIDE SEQUENCE [LARGE SCALE GENOMIC DNA]</scope>
    <source>
        <strain evidence="2 3">AG-B5</strain>
    </source>
</reference>
<accession>A0ABR2VPG5</accession>
<sequence length="308" mass="34242">MLAGIRPTRGLTSRNGVIPLSSSQDTVGVLAKSVRDAAYVLNAIAGIDERDEITKSQEGHTDDYTKFLTKGALRGVRIGIPHKILWEAETTVPMMPTFKKTIKILQSLGATIVNNTNLPKIEEIATTYWSWMPNEFLVSKVDFKEDLNKYLSELITSPVRTLQDIIDYNEAHKDTEMQYFGQDILIESQKTNGRDEAYQQALATNLKNSRQLGIDYALKKWKLDALLLPGDQASAASQPHSVAGYPAITTPVGIDENGVPYGIMFVGTAWTEAKLMGYAYALESALRIRRTPTFLEIDRTNATYPIPI</sequence>
<evidence type="ECO:0000259" key="1">
    <source>
        <dbReference type="Pfam" id="PF01425"/>
    </source>
</evidence>
<dbReference type="PANTHER" id="PTHR42678">
    <property type="entry name" value="AMIDASE"/>
    <property type="match status" value="1"/>
</dbReference>
<dbReference type="Gene3D" id="3.90.1300.10">
    <property type="entry name" value="Amidase signature (AS) domain"/>
    <property type="match status" value="1"/>
</dbReference>
<dbReference type="Proteomes" id="UP001479436">
    <property type="component" value="Unassembled WGS sequence"/>
</dbReference>
<evidence type="ECO:0000313" key="2">
    <source>
        <dbReference type="EMBL" id="KAK9686747.1"/>
    </source>
</evidence>
<organism evidence="2 3">
    <name type="scientific">Basidiobolus ranarum</name>
    <dbReference type="NCBI Taxonomy" id="34480"/>
    <lineage>
        <taxon>Eukaryota</taxon>
        <taxon>Fungi</taxon>
        <taxon>Fungi incertae sedis</taxon>
        <taxon>Zoopagomycota</taxon>
        <taxon>Entomophthoromycotina</taxon>
        <taxon>Basidiobolomycetes</taxon>
        <taxon>Basidiobolales</taxon>
        <taxon>Basidiobolaceae</taxon>
        <taxon>Basidiobolus</taxon>
    </lineage>
</organism>
<dbReference type="EMBL" id="JASJQH010008777">
    <property type="protein sequence ID" value="KAK9686747.1"/>
    <property type="molecule type" value="Genomic_DNA"/>
</dbReference>
<evidence type="ECO:0000313" key="3">
    <source>
        <dbReference type="Proteomes" id="UP001479436"/>
    </source>
</evidence>
<comment type="caution">
    <text evidence="2">The sequence shown here is derived from an EMBL/GenBank/DDBJ whole genome shotgun (WGS) entry which is preliminary data.</text>
</comment>
<name>A0ABR2VPG5_9FUNG</name>
<dbReference type="InterPro" id="IPR023631">
    <property type="entry name" value="Amidase_dom"/>
</dbReference>